<sequence>MDQLLINSGFPILSVLTFLPLVGALLLLPLRSEEWCRRVSLGFTSLIALLSLKLLFGFDKTTAKFQFVEHKVWIDTFNINYTMGIDGISLLLILLTTLIMPFCVLASWSYIKTRVKSFMICLLIMETAMVGVFAALDFVLFYILWEAMLIPMYMLIGIWGGPRKIYASIKFFLYTLAGSILLLVAIIWLYVANDHSFFIPDMMWQHYSVTAQVCLFIAFFLAFAIKVPMFPFHTWLPAAHVEAPTAGSVILASILLKMGTYGFLRFALPITPEATVILMPYVLWLSIAGIIYGGFTALGQSDMKKLIAYSSVGHMGFVTLGIFVMNVDGIEGAILQMINHGITTGALFLCVGMIYERTHSRELLSATGIGKYMPIFITFLGFFSLSSFAFPGTNSFVGEFMILSGAFQFSTSQNQFPYLALAAIPGAVLAAAYMLRMLQKIVWGGTNNPDLAWLRDFDLNVREIVTLAPFLFFVFWIGLGPQPFLELMHTSVSELLTQFDLHQTGAVAAAGLLGN</sequence>
<dbReference type="Proteomes" id="UP000199073">
    <property type="component" value="Unassembled WGS sequence"/>
</dbReference>
<feature type="transmembrane region" description="Helical" evidence="9">
    <location>
        <begin position="118"/>
        <end position="136"/>
    </location>
</feature>
<dbReference type="GO" id="GO:0016020">
    <property type="term" value="C:membrane"/>
    <property type="evidence" value="ECO:0007669"/>
    <property type="project" value="UniProtKB-SubCell"/>
</dbReference>
<feature type="transmembrane region" description="Helical" evidence="9">
    <location>
        <begin position="6"/>
        <end position="27"/>
    </location>
</feature>
<feature type="transmembrane region" description="Helical" evidence="9">
    <location>
        <begin position="307"/>
        <end position="327"/>
    </location>
</feature>
<evidence type="ECO:0000259" key="11">
    <source>
        <dbReference type="Pfam" id="PF01059"/>
    </source>
</evidence>
<dbReference type="InterPro" id="IPR010227">
    <property type="entry name" value="NADH_Q_OxRdtase_chainM/4"/>
</dbReference>
<dbReference type="Pfam" id="PF00361">
    <property type="entry name" value="Proton_antipo_M"/>
    <property type="match status" value="1"/>
</dbReference>
<keyword evidence="6" id="KW-0520">NAD</keyword>
<dbReference type="OrthoDB" id="9805769at2"/>
<keyword evidence="7 9" id="KW-0472">Membrane</keyword>
<dbReference type="RefSeq" id="WP_092225782.1">
    <property type="nucleotide sequence ID" value="NZ_FNJI01000041.1"/>
</dbReference>
<feature type="domain" description="NADH:ubiquinone oxidoreductase chain 4 N-terminal" evidence="11">
    <location>
        <begin position="32"/>
        <end position="130"/>
    </location>
</feature>
<dbReference type="GO" id="GO:0042773">
    <property type="term" value="P:ATP synthesis coupled electron transport"/>
    <property type="evidence" value="ECO:0007669"/>
    <property type="project" value="InterPro"/>
</dbReference>
<feature type="transmembrane region" description="Helical" evidence="9">
    <location>
        <begin position="204"/>
        <end position="225"/>
    </location>
</feature>
<dbReference type="GO" id="GO:0015990">
    <property type="term" value="P:electron transport coupled proton transport"/>
    <property type="evidence" value="ECO:0007669"/>
    <property type="project" value="TreeGrafter"/>
</dbReference>
<feature type="transmembrane region" description="Helical" evidence="9">
    <location>
        <begin position="375"/>
        <end position="396"/>
    </location>
</feature>
<evidence type="ECO:0000256" key="9">
    <source>
        <dbReference type="SAM" id="Phobius"/>
    </source>
</evidence>
<keyword evidence="13" id="KW-1185">Reference proteome</keyword>
<dbReference type="GO" id="GO:0008137">
    <property type="term" value="F:NADH dehydrogenase (ubiquinone) activity"/>
    <property type="evidence" value="ECO:0007669"/>
    <property type="project" value="InterPro"/>
</dbReference>
<feature type="transmembrane region" description="Helical" evidence="9">
    <location>
        <begin position="333"/>
        <end position="355"/>
    </location>
</feature>
<dbReference type="InterPro" id="IPR001750">
    <property type="entry name" value="ND/Mrp_TM"/>
</dbReference>
<organism evidence="12 13">
    <name type="scientific">Desulforhopalus singaporensis</name>
    <dbReference type="NCBI Taxonomy" id="91360"/>
    <lineage>
        <taxon>Bacteria</taxon>
        <taxon>Pseudomonadati</taxon>
        <taxon>Thermodesulfobacteriota</taxon>
        <taxon>Desulfobulbia</taxon>
        <taxon>Desulfobulbales</taxon>
        <taxon>Desulfocapsaceae</taxon>
        <taxon>Desulforhopalus</taxon>
    </lineage>
</organism>
<dbReference type="PANTHER" id="PTHR43507">
    <property type="entry name" value="NADH-UBIQUINONE OXIDOREDUCTASE CHAIN 4"/>
    <property type="match status" value="1"/>
</dbReference>
<feature type="transmembrane region" description="Helical" evidence="9">
    <location>
        <begin position="416"/>
        <end position="438"/>
    </location>
</feature>
<comment type="subcellular location">
    <subcellularLocation>
        <location evidence="1">Endomembrane system</location>
        <topology evidence="1">Multi-pass membrane protein</topology>
    </subcellularLocation>
    <subcellularLocation>
        <location evidence="8">Membrane</location>
        <topology evidence="8">Multi-pass membrane protein</topology>
    </subcellularLocation>
</comment>
<dbReference type="InterPro" id="IPR000260">
    <property type="entry name" value="NADH4_N"/>
</dbReference>
<evidence type="ECO:0000313" key="13">
    <source>
        <dbReference type="Proteomes" id="UP000199073"/>
    </source>
</evidence>
<feature type="transmembrane region" description="Helical" evidence="9">
    <location>
        <begin position="246"/>
        <end position="268"/>
    </location>
</feature>
<dbReference type="AlphaFoldDB" id="A0A1H0V5L2"/>
<reference evidence="12 13" key="1">
    <citation type="submission" date="2016-10" db="EMBL/GenBank/DDBJ databases">
        <authorList>
            <person name="de Groot N.N."/>
        </authorList>
    </citation>
    <scope>NUCLEOTIDE SEQUENCE [LARGE SCALE GENOMIC DNA]</scope>
    <source>
        <strain evidence="12 13">DSM 12130</strain>
    </source>
</reference>
<gene>
    <name evidence="12" type="ORF">SAMN05660330_03870</name>
</gene>
<evidence type="ECO:0000256" key="3">
    <source>
        <dbReference type="ARBA" id="ARBA00022692"/>
    </source>
</evidence>
<dbReference type="PRINTS" id="PR01437">
    <property type="entry name" value="NUOXDRDTASE4"/>
</dbReference>
<dbReference type="EMBL" id="FNJI01000041">
    <property type="protein sequence ID" value="SDP73396.1"/>
    <property type="molecule type" value="Genomic_DNA"/>
</dbReference>
<comment type="similarity">
    <text evidence="2">Belongs to the complex I subunit 4 family.</text>
</comment>
<evidence type="ECO:0000256" key="4">
    <source>
        <dbReference type="ARBA" id="ARBA00022967"/>
    </source>
</evidence>
<feature type="transmembrane region" description="Helical" evidence="9">
    <location>
        <begin position="171"/>
        <end position="192"/>
    </location>
</feature>
<dbReference type="InterPro" id="IPR003918">
    <property type="entry name" value="NADH_UbQ_OxRdtase"/>
</dbReference>
<keyword evidence="5 9" id="KW-1133">Transmembrane helix</keyword>
<evidence type="ECO:0000259" key="10">
    <source>
        <dbReference type="Pfam" id="PF00361"/>
    </source>
</evidence>
<dbReference type="Pfam" id="PF01059">
    <property type="entry name" value="Oxidored_q5_N"/>
    <property type="match status" value="1"/>
</dbReference>
<keyword evidence="4" id="KW-1278">Translocase</keyword>
<feature type="transmembrane region" description="Helical" evidence="9">
    <location>
        <begin position="274"/>
        <end position="295"/>
    </location>
</feature>
<keyword evidence="3 8" id="KW-0812">Transmembrane</keyword>
<name>A0A1H0V5L2_9BACT</name>
<evidence type="ECO:0000256" key="6">
    <source>
        <dbReference type="ARBA" id="ARBA00023027"/>
    </source>
</evidence>
<dbReference type="PANTHER" id="PTHR43507:SF1">
    <property type="entry name" value="NADH-UBIQUINONE OXIDOREDUCTASE CHAIN 4"/>
    <property type="match status" value="1"/>
</dbReference>
<dbReference type="GO" id="GO:0003954">
    <property type="term" value="F:NADH dehydrogenase activity"/>
    <property type="evidence" value="ECO:0007669"/>
    <property type="project" value="TreeGrafter"/>
</dbReference>
<proteinExistence type="inferred from homology"/>
<accession>A0A1H0V5L2</accession>
<dbReference type="NCBIfam" id="TIGR01972">
    <property type="entry name" value="NDH_I_M"/>
    <property type="match status" value="1"/>
</dbReference>
<evidence type="ECO:0000256" key="5">
    <source>
        <dbReference type="ARBA" id="ARBA00022989"/>
    </source>
</evidence>
<dbReference type="STRING" id="91360.SAMN05660330_03870"/>
<feature type="transmembrane region" description="Helical" evidence="9">
    <location>
        <begin position="459"/>
        <end position="479"/>
    </location>
</feature>
<evidence type="ECO:0000256" key="2">
    <source>
        <dbReference type="ARBA" id="ARBA00009025"/>
    </source>
</evidence>
<evidence type="ECO:0000313" key="12">
    <source>
        <dbReference type="EMBL" id="SDP73396.1"/>
    </source>
</evidence>
<protein>
    <submittedName>
        <fullName evidence="12">NADH dehydrogenase subunit M</fullName>
    </submittedName>
</protein>
<evidence type="ECO:0000256" key="1">
    <source>
        <dbReference type="ARBA" id="ARBA00004127"/>
    </source>
</evidence>
<dbReference type="GO" id="GO:0012505">
    <property type="term" value="C:endomembrane system"/>
    <property type="evidence" value="ECO:0007669"/>
    <property type="project" value="UniProtKB-SubCell"/>
</dbReference>
<feature type="transmembrane region" description="Helical" evidence="9">
    <location>
        <begin position="88"/>
        <end position="111"/>
    </location>
</feature>
<evidence type="ECO:0000256" key="7">
    <source>
        <dbReference type="ARBA" id="ARBA00023136"/>
    </source>
</evidence>
<dbReference type="GO" id="GO:0048039">
    <property type="term" value="F:ubiquinone binding"/>
    <property type="evidence" value="ECO:0007669"/>
    <property type="project" value="TreeGrafter"/>
</dbReference>
<feature type="transmembrane region" description="Helical" evidence="9">
    <location>
        <begin position="142"/>
        <end position="159"/>
    </location>
</feature>
<feature type="domain" description="NADH:quinone oxidoreductase/Mrp antiporter transmembrane" evidence="10">
    <location>
        <begin position="135"/>
        <end position="411"/>
    </location>
</feature>
<feature type="transmembrane region" description="Helical" evidence="9">
    <location>
        <begin position="39"/>
        <end position="58"/>
    </location>
</feature>
<evidence type="ECO:0000256" key="8">
    <source>
        <dbReference type="RuleBase" id="RU000320"/>
    </source>
</evidence>